<evidence type="ECO:0000256" key="1">
    <source>
        <dbReference type="ARBA" id="ARBA00002663"/>
    </source>
</evidence>
<accession>A0A9D5QCC7</accession>
<dbReference type="GO" id="GO:0000049">
    <property type="term" value="F:tRNA binding"/>
    <property type="evidence" value="ECO:0007669"/>
    <property type="project" value="InterPro"/>
</dbReference>
<dbReference type="EMBL" id="WJKJ01000138">
    <property type="protein sequence ID" value="MBD3364409.1"/>
    <property type="molecule type" value="Genomic_DNA"/>
</dbReference>
<dbReference type="PANTHER" id="PTHR33992:SF1">
    <property type="entry name" value="RIBONUCLEASE P PROTEIN COMPONENT"/>
    <property type="match status" value="1"/>
</dbReference>
<evidence type="ECO:0000313" key="8">
    <source>
        <dbReference type="Proteomes" id="UP000630660"/>
    </source>
</evidence>
<keyword evidence="3" id="KW-0540">Nuclease</keyword>
<dbReference type="InterPro" id="IPR020568">
    <property type="entry name" value="Ribosomal_Su5_D2-typ_SF"/>
</dbReference>
<comment type="caution">
    <text evidence="7">The sequence shown here is derived from an EMBL/GenBank/DDBJ whole genome shotgun (WGS) entry which is preliminary data.</text>
</comment>
<dbReference type="PANTHER" id="PTHR33992">
    <property type="entry name" value="RIBONUCLEASE P PROTEIN COMPONENT"/>
    <property type="match status" value="1"/>
</dbReference>
<dbReference type="Pfam" id="PF00825">
    <property type="entry name" value="Ribonuclease_P"/>
    <property type="match status" value="1"/>
</dbReference>
<comment type="function">
    <text evidence="1">RNaseP catalyzes the removal of the 5'-leader sequence from pre-tRNA to produce the mature 5'-terminus. It can also cleave other RNA substrates such as 4.5S RNA. The protein component plays an auxiliary but essential role in vivo by binding to the 5'-leader sequence and broadening the substrate specificity of the ribozyme.</text>
</comment>
<dbReference type="GO" id="GO:0042781">
    <property type="term" value="F:3'-tRNA processing endoribonuclease activity"/>
    <property type="evidence" value="ECO:0007669"/>
    <property type="project" value="TreeGrafter"/>
</dbReference>
<dbReference type="GO" id="GO:0030677">
    <property type="term" value="C:ribonuclease P complex"/>
    <property type="evidence" value="ECO:0007669"/>
    <property type="project" value="TreeGrafter"/>
</dbReference>
<name>A0A9D5QCC7_UNCW3</name>
<organism evidence="7 8">
    <name type="scientific">candidate division WOR-3 bacterium</name>
    <dbReference type="NCBI Taxonomy" id="2052148"/>
    <lineage>
        <taxon>Bacteria</taxon>
        <taxon>Bacteria division WOR-3</taxon>
    </lineage>
</organism>
<evidence type="ECO:0000313" key="7">
    <source>
        <dbReference type="EMBL" id="MBD3364409.1"/>
    </source>
</evidence>
<keyword evidence="6" id="KW-0694">RNA-binding</keyword>
<gene>
    <name evidence="7" type="ORF">GF359_04250</name>
</gene>
<evidence type="ECO:0000256" key="2">
    <source>
        <dbReference type="ARBA" id="ARBA00022694"/>
    </source>
</evidence>
<dbReference type="PROSITE" id="PS00648">
    <property type="entry name" value="RIBONUCLEASE_P"/>
    <property type="match status" value="1"/>
</dbReference>
<protein>
    <submittedName>
        <fullName evidence="7">Uncharacterized protein</fullName>
    </submittedName>
</protein>
<dbReference type="AlphaFoldDB" id="A0A9D5QCC7"/>
<dbReference type="SUPFAM" id="SSF54211">
    <property type="entry name" value="Ribosomal protein S5 domain 2-like"/>
    <property type="match status" value="1"/>
</dbReference>
<dbReference type="GO" id="GO:0004526">
    <property type="term" value="F:ribonuclease P activity"/>
    <property type="evidence" value="ECO:0007669"/>
    <property type="project" value="InterPro"/>
</dbReference>
<dbReference type="InterPro" id="IPR014721">
    <property type="entry name" value="Ribsml_uS5_D2-typ_fold_subgr"/>
</dbReference>
<proteinExistence type="predicted"/>
<dbReference type="Gene3D" id="3.30.230.10">
    <property type="match status" value="1"/>
</dbReference>
<reference evidence="7" key="1">
    <citation type="submission" date="2019-11" db="EMBL/GenBank/DDBJ databases">
        <title>Microbial mats filling the niche in hypersaline microbial mats.</title>
        <authorList>
            <person name="Wong H.L."/>
            <person name="Macleod F.I."/>
            <person name="White R.A. III"/>
            <person name="Burns B.P."/>
        </authorList>
    </citation>
    <scope>NUCLEOTIDE SEQUENCE</scope>
    <source>
        <strain evidence="7">Bin_327</strain>
    </source>
</reference>
<keyword evidence="5" id="KW-0378">Hydrolase</keyword>
<dbReference type="InterPro" id="IPR020539">
    <property type="entry name" value="RNase_P_CS"/>
</dbReference>
<evidence type="ECO:0000256" key="4">
    <source>
        <dbReference type="ARBA" id="ARBA00022759"/>
    </source>
</evidence>
<dbReference type="InterPro" id="IPR000100">
    <property type="entry name" value="RNase_P"/>
</dbReference>
<dbReference type="Proteomes" id="UP000630660">
    <property type="component" value="Unassembled WGS sequence"/>
</dbReference>
<keyword evidence="4" id="KW-0255">Endonuclease</keyword>
<evidence type="ECO:0000256" key="5">
    <source>
        <dbReference type="ARBA" id="ARBA00022801"/>
    </source>
</evidence>
<evidence type="ECO:0000256" key="3">
    <source>
        <dbReference type="ARBA" id="ARBA00022722"/>
    </source>
</evidence>
<sequence length="100" mass="11775">MLRGRTRIREVLSVKPVRGKVTAVHFRPAPQSKAGFFVPKRLGNAVERNLAKRRMREIYRQMKDNFPQGEIIFRVKKKAEWNELCKDFGSCAKRLTRRCD</sequence>
<keyword evidence="2" id="KW-0819">tRNA processing</keyword>
<evidence type="ECO:0000256" key="6">
    <source>
        <dbReference type="ARBA" id="ARBA00022884"/>
    </source>
</evidence>